<evidence type="ECO:0000313" key="2">
    <source>
        <dbReference type="EMBL" id="SKC89724.1"/>
    </source>
</evidence>
<dbReference type="Proteomes" id="UP000190285">
    <property type="component" value="Unassembled WGS sequence"/>
</dbReference>
<keyword evidence="1" id="KW-0812">Transmembrane</keyword>
<keyword evidence="1" id="KW-1133">Transmembrane helix</keyword>
<dbReference type="EMBL" id="FUZT01000020">
    <property type="protein sequence ID" value="SKC89724.1"/>
    <property type="molecule type" value="Genomic_DNA"/>
</dbReference>
<sequence length="297" mass="34429">MELNKKILKFGLVLITLSLIFTAGFSLIYSLEKPVFLKMYVEEYTSGDENLSVLENFEVRYITNISDSRKVMEIEFEEEPDIEVTVSHWPKGGGMFSFFNNNNYNNQSRDIYGRYALNTIYIDMNLNNIDREFNETELNNAKVKFNDGSTLDINLGRIIIYKNERKNDYIDSISSGSSSDGTSSFEGRVTKAIKLLEVKSPLLEDLKDYFDLSIGDTDYRKVSGVKYEKDKSLAINAKFIAPKDIVSKYTFYDIKPKLYYEDIEGNISYTRIYNINYTPYDFDLKGIFNYLRARGEI</sequence>
<keyword evidence="1" id="KW-0472">Membrane</keyword>
<dbReference type="AlphaFoldDB" id="A0A1T5MNY0"/>
<organism evidence="2 3">
    <name type="scientific">Maledivibacter halophilus</name>
    <dbReference type="NCBI Taxonomy" id="36842"/>
    <lineage>
        <taxon>Bacteria</taxon>
        <taxon>Bacillati</taxon>
        <taxon>Bacillota</taxon>
        <taxon>Clostridia</taxon>
        <taxon>Peptostreptococcales</taxon>
        <taxon>Caminicellaceae</taxon>
        <taxon>Maledivibacter</taxon>
    </lineage>
</organism>
<keyword evidence="3" id="KW-1185">Reference proteome</keyword>
<dbReference type="STRING" id="36842.SAMN02194393_05064"/>
<evidence type="ECO:0000313" key="3">
    <source>
        <dbReference type="Proteomes" id="UP000190285"/>
    </source>
</evidence>
<protein>
    <submittedName>
        <fullName evidence="2">Uncharacterized protein</fullName>
    </submittedName>
</protein>
<feature type="transmembrane region" description="Helical" evidence="1">
    <location>
        <begin position="7"/>
        <end position="29"/>
    </location>
</feature>
<reference evidence="2 3" key="1">
    <citation type="submission" date="2017-02" db="EMBL/GenBank/DDBJ databases">
        <authorList>
            <person name="Peterson S.W."/>
        </authorList>
    </citation>
    <scope>NUCLEOTIDE SEQUENCE [LARGE SCALE GENOMIC DNA]</scope>
    <source>
        <strain evidence="2 3">M1</strain>
    </source>
</reference>
<dbReference type="OrthoDB" id="1934981at2"/>
<gene>
    <name evidence="2" type="ORF">SAMN02194393_05064</name>
</gene>
<dbReference type="RefSeq" id="WP_079495659.1">
    <property type="nucleotide sequence ID" value="NZ_FUZT01000020.1"/>
</dbReference>
<evidence type="ECO:0000256" key="1">
    <source>
        <dbReference type="SAM" id="Phobius"/>
    </source>
</evidence>
<accession>A0A1T5MNY0</accession>
<name>A0A1T5MNY0_9FIRM</name>
<proteinExistence type="predicted"/>